<protein>
    <submittedName>
        <fullName evidence="2">Prepilin-type N-terminal cleavage/methylation domain-containing protein</fullName>
    </submittedName>
</protein>
<organism evidence="2 3">
    <name type="scientific">Vibrio anguillarum</name>
    <name type="common">Listonella anguillarum</name>
    <dbReference type="NCBI Taxonomy" id="55601"/>
    <lineage>
        <taxon>Bacteria</taxon>
        <taxon>Pseudomonadati</taxon>
        <taxon>Pseudomonadota</taxon>
        <taxon>Gammaproteobacteria</taxon>
        <taxon>Vibrionales</taxon>
        <taxon>Vibrionaceae</taxon>
        <taxon>Vibrio</taxon>
    </lineage>
</organism>
<keyword evidence="1" id="KW-0472">Membrane</keyword>
<dbReference type="Pfam" id="PF07963">
    <property type="entry name" value="N_methyl"/>
    <property type="match status" value="1"/>
</dbReference>
<dbReference type="InterPro" id="IPR012902">
    <property type="entry name" value="N_methyl_site"/>
</dbReference>
<proteinExistence type="predicted"/>
<dbReference type="SUPFAM" id="SSF54523">
    <property type="entry name" value="Pili subunits"/>
    <property type="match status" value="1"/>
</dbReference>
<dbReference type="PROSITE" id="PS00409">
    <property type="entry name" value="PROKAR_NTER_METHYL"/>
    <property type="match status" value="1"/>
</dbReference>
<accession>A0ABR9Z7A9</accession>
<sequence>MKHQRKMAAKPYKKQQGYTLPEMIIGIIIAGFIASGVYAWYANYKQTANREQTKVIVSKVTDNAPEMKRAFGSYAGVDNAFVYNSTKMVEVTTKSPTSNQFITPYSTDGLTIAPTNATQMVNGTNLTGTNRFLMVTIKSVPKHQCQDTVLDFFNSALEVRVGTVRVPDAPSATTECAKVAATTNISVIVD</sequence>
<keyword evidence="1" id="KW-0812">Transmembrane</keyword>
<dbReference type="NCBIfam" id="TIGR02532">
    <property type="entry name" value="IV_pilin_GFxxxE"/>
    <property type="match status" value="1"/>
</dbReference>
<gene>
    <name evidence="2" type="ORF">EAY46_14905</name>
</gene>
<dbReference type="InterPro" id="IPR045584">
    <property type="entry name" value="Pilin-like"/>
</dbReference>
<keyword evidence="3" id="KW-1185">Reference proteome</keyword>
<evidence type="ECO:0000313" key="2">
    <source>
        <dbReference type="EMBL" id="MBF4374356.1"/>
    </source>
</evidence>
<dbReference type="Proteomes" id="UP000726136">
    <property type="component" value="Unassembled WGS sequence"/>
</dbReference>
<comment type="caution">
    <text evidence="2">The sequence shown here is derived from an EMBL/GenBank/DDBJ whole genome shotgun (WGS) entry which is preliminary data.</text>
</comment>
<name>A0ABR9Z7A9_VIBAN</name>
<evidence type="ECO:0000256" key="1">
    <source>
        <dbReference type="SAM" id="Phobius"/>
    </source>
</evidence>
<keyword evidence="1" id="KW-1133">Transmembrane helix</keyword>
<reference evidence="2 3" key="1">
    <citation type="journal article" date="2021" name="PeerJ">
        <title>Analysis of 44 Vibrio anguillarum genomes reveals high genetic diversity.</title>
        <authorList>
            <person name="Hansen M.J."/>
            <person name="Dalsgaard I."/>
        </authorList>
    </citation>
    <scope>NUCLEOTIDE SEQUENCE [LARGE SCALE GENOMIC DNA]</scope>
    <source>
        <strain evidence="2 3">040915-1/1B</strain>
    </source>
</reference>
<evidence type="ECO:0000313" key="3">
    <source>
        <dbReference type="Proteomes" id="UP000726136"/>
    </source>
</evidence>
<dbReference type="EMBL" id="RDPI01000019">
    <property type="protein sequence ID" value="MBF4374356.1"/>
    <property type="molecule type" value="Genomic_DNA"/>
</dbReference>
<feature type="transmembrane region" description="Helical" evidence="1">
    <location>
        <begin position="20"/>
        <end position="41"/>
    </location>
</feature>
<dbReference type="RefSeq" id="WP_194663823.1">
    <property type="nucleotide sequence ID" value="NZ_RDPI01000019.1"/>
</dbReference>